<feature type="domain" description="Tyr recombinase" evidence="4">
    <location>
        <begin position="56"/>
        <end position="235"/>
    </location>
</feature>
<dbReference type="PROSITE" id="PS51898">
    <property type="entry name" value="TYR_RECOMBINASE"/>
    <property type="match status" value="1"/>
</dbReference>
<dbReference type="Pfam" id="PF00589">
    <property type="entry name" value="Phage_integrase"/>
    <property type="match status" value="1"/>
</dbReference>
<evidence type="ECO:0000259" key="4">
    <source>
        <dbReference type="PROSITE" id="PS51898"/>
    </source>
</evidence>
<dbReference type="Gene3D" id="1.10.443.10">
    <property type="entry name" value="Intergrase catalytic core"/>
    <property type="match status" value="1"/>
</dbReference>
<evidence type="ECO:0000256" key="3">
    <source>
        <dbReference type="ARBA" id="ARBA00023172"/>
    </source>
</evidence>
<dbReference type="InterPro" id="IPR025269">
    <property type="entry name" value="SAM-like_dom"/>
</dbReference>
<keyword evidence="2" id="KW-0238">DNA-binding</keyword>
<dbReference type="GO" id="GO:0015074">
    <property type="term" value="P:DNA integration"/>
    <property type="evidence" value="ECO:0007669"/>
    <property type="project" value="InterPro"/>
</dbReference>
<keyword evidence="3" id="KW-0233">DNA recombination</keyword>
<name>A0A5J4SGI2_9ZZZZ</name>
<evidence type="ECO:0000313" key="5">
    <source>
        <dbReference type="EMBL" id="KAA6345157.1"/>
    </source>
</evidence>
<dbReference type="InterPro" id="IPR013762">
    <property type="entry name" value="Integrase-like_cat_sf"/>
</dbReference>
<reference evidence="5" key="1">
    <citation type="submission" date="2019-03" db="EMBL/GenBank/DDBJ databases">
        <title>Single cell metagenomics reveals metabolic interactions within the superorganism composed of flagellate Streblomastix strix and complex community of Bacteroidetes bacteria on its surface.</title>
        <authorList>
            <person name="Treitli S.C."/>
            <person name="Kolisko M."/>
            <person name="Husnik F."/>
            <person name="Keeling P."/>
            <person name="Hampl V."/>
        </authorList>
    </citation>
    <scope>NUCLEOTIDE SEQUENCE</scope>
    <source>
        <strain evidence="5">STM</strain>
    </source>
</reference>
<dbReference type="AlphaFoldDB" id="A0A5J4SGI2"/>
<comment type="similarity">
    <text evidence="1">Belongs to the 'phage' integrase family.</text>
</comment>
<dbReference type="InterPro" id="IPR011010">
    <property type="entry name" value="DNA_brk_join_enz"/>
</dbReference>
<proteinExistence type="inferred from homology"/>
<dbReference type="PANTHER" id="PTHR30349:SF64">
    <property type="entry name" value="PROPHAGE INTEGRASE INTD-RELATED"/>
    <property type="match status" value="1"/>
</dbReference>
<dbReference type="InterPro" id="IPR002104">
    <property type="entry name" value="Integrase_catalytic"/>
</dbReference>
<sequence>MLIQRYETYLKNNGLCINSISCYMRALRAIYNQAVKKGLTVSKNPFKDVYTGIDKTSKRAVDEDVIIKLHRLDLSEYPSLQLARDLFMFSFYTRGMSFIDMANLTQNNIKNGYIVYSRSKTRQVLSVKMEKCIEEIIKRHKGLTIENYLLPIYSELNRVSGSNLRTHNKRLKRISEILGLEKPLSSYVSRHSWATIALRKGISVQVISEGMGHENEKTTRIYLASMDQSLIDNANAQIIVL</sequence>
<dbReference type="InterPro" id="IPR010998">
    <property type="entry name" value="Integrase_recombinase_N"/>
</dbReference>
<dbReference type="GO" id="GO:0003677">
    <property type="term" value="F:DNA binding"/>
    <property type="evidence" value="ECO:0007669"/>
    <property type="project" value="UniProtKB-KW"/>
</dbReference>
<gene>
    <name evidence="5" type="ORF">EZS27_007271</name>
</gene>
<dbReference type="CDD" id="cd01185">
    <property type="entry name" value="INTN1_C_like"/>
    <property type="match status" value="1"/>
</dbReference>
<protein>
    <submittedName>
        <fullName evidence="5">Tyrosine recombinase XerC</fullName>
    </submittedName>
</protein>
<dbReference type="PANTHER" id="PTHR30349">
    <property type="entry name" value="PHAGE INTEGRASE-RELATED"/>
    <property type="match status" value="1"/>
</dbReference>
<dbReference type="Pfam" id="PF13102">
    <property type="entry name" value="Phage_int_SAM_5"/>
    <property type="match status" value="1"/>
</dbReference>
<dbReference type="EMBL" id="SNRY01000183">
    <property type="protein sequence ID" value="KAA6345157.1"/>
    <property type="molecule type" value="Genomic_DNA"/>
</dbReference>
<evidence type="ECO:0000256" key="1">
    <source>
        <dbReference type="ARBA" id="ARBA00008857"/>
    </source>
</evidence>
<organism evidence="5">
    <name type="scientific">termite gut metagenome</name>
    <dbReference type="NCBI Taxonomy" id="433724"/>
    <lineage>
        <taxon>unclassified sequences</taxon>
        <taxon>metagenomes</taxon>
        <taxon>organismal metagenomes</taxon>
    </lineage>
</organism>
<comment type="caution">
    <text evidence="5">The sequence shown here is derived from an EMBL/GenBank/DDBJ whole genome shotgun (WGS) entry which is preliminary data.</text>
</comment>
<evidence type="ECO:0000256" key="2">
    <source>
        <dbReference type="ARBA" id="ARBA00023125"/>
    </source>
</evidence>
<dbReference type="GO" id="GO:0006310">
    <property type="term" value="P:DNA recombination"/>
    <property type="evidence" value="ECO:0007669"/>
    <property type="project" value="UniProtKB-KW"/>
</dbReference>
<dbReference type="Gene3D" id="1.10.150.130">
    <property type="match status" value="1"/>
</dbReference>
<dbReference type="SUPFAM" id="SSF56349">
    <property type="entry name" value="DNA breaking-rejoining enzymes"/>
    <property type="match status" value="1"/>
</dbReference>
<accession>A0A5J4SGI2</accession>
<dbReference type="InterPro" id="IPR050090">
    <property type="entry name" value="Tyrosine_recombinase_XerCD"/>
</dbReference>